<evidence type="ECO:0000313" key="3">
    <source>
        <dbReference type="Proteomes" id="UP000249493"/>
    </source>
</evidence>
<dbReference type="Gene3D" id="1.10.260.40">
    <property type="entry name" value="lambda repressor-like DNA-binding domains"/>
    <property type="match status" value="1"/>
</dbReference>
<proteinExistence type="predicted"/>
<dbReference type="PROSITE" id="PS50943">
    <property type="entry name" value="HTH_CROC1"/>
    <property type="match status" value="1"/>
</dbReference>
<dbReference type="CDD" id="cd00093">
    <property type="entry name" value="HTH_XRE"/>
    <property type="match status" value="1"/>
</dbReference>
<dbReference type="RefSeq" id="WP_111281897.1">
    <property type="nucleotide sequence ID" value="NZ_QLIN01000002.1"/>
</dbReference>
<dbReference type="SUPFAM" id="SSF47413">
    <property type="entry name" value="lambda repressor-like DNA-binding domains"/>
    <property type="match status" value="1"/>
</dbReference>
<dbReference type="Proteomes" id="UP000249493">
    <property type="component" value="Unassembled WGS sequence"/>
</dbReference>
<dbReference type="EMBL" id="QLIN01000002">
    <property type="protein sequence ID" value="RAI71905.1"/>
    <property type="molecule type" value="Genomic_DNA"/>
</dbReference>
<dbReference type="SMART" id="SM00530">
    <property type="entry name" value="HTH_XRE"/>
    <property type="match status" value="1"/>
</dbReference>
<evidence type="ECO:0000313" key="2">
    <source>
        <dbReference type="EMBL" id="RAI71905.1"/>
    </source>
</evidence>
<gene>
    <name evidence="2" type="ORF">DOZ80_08715</name>
</gene>
<name>A0A327NAK5_PSEFL</name>
<comment type="caution">
    <text evidence="2">The sequence shown here is derived from an EMBL/GenBank/DDBJ whole genome shotgun (WGS) entry which is preliminary data.</text>
</comment>
<reference evidence="2 3" key="1">
    <citation type="submission" date="2018-06" db="EMBL/GenBank/DDBJ databases">
        <authorList>
            <person name="Zhirakovskaya E."/>
        </authorList>
    </citation>
    <scope>NUCLEOTIDE SEQUENCE [LARGE SCALE GENOMIC DNA]</scope>
    <source>
        <strain evidence="2 3">LY3</strain>
    </source>
</reference>
<dbReference type="AlphaFoldDB" id="A0A327NAK5"/>
<evidence type="ECO:0000259" key="1">
    <source>
        <dbReference type="PROSITE" id="PS50943"/>
    </source>
</evidence>
<sequence>MELKSAFGTVLRWLRVKQGRTQEDFSNLSSRTYISTLERGLYAPTIEKLDDIAAVLGAHPITLMIGSYALKDNRTVAKLLEDILEEIERLEIAEGVSKLRKNHPKPKQVRGLL</sequence>
<protein>
    <submittedName>
        <fullName evidence="2">Transcriptional regulator</fullName>
    </submittedName>
</protein>
<dbReference type="Pfam" id="PF01381">
    <property type="entry name" value="HTH_3"/>
    <property type="match status" value="1"/>
</dbReference>
<accession>A0A327NAK5</accession>
<organism evidence="2 3">
    <name type="scientific">Pseudomonas fluorescens</name>
    <dbReference type="NCBI Taxonomy" id="294"/>
    <lineage>
        <taxon>Bacteria</taxon>
        <taxon>Pseudomonadati</taxon>
        <taxon>Pseudomonadota</taxon>
        <taxon>Gammaproteobacteria</taxon>
        <taxon>Pseudomonadales</taxon>
        <taxon>Pseudomonadaceae</taxon>
        <taxon>Pseudomonas</taxon>
    </lineage>
</organism>
<feature type="domain" description="HTH cro/C1-type" evidence="1">
    <location>
        <begin position="11"/>
        <end position="63"/>
    </location>
</feature>
<dbReference type="InterPro" id="IPR001387">
    <property type="entry name" value="Cro/C1-type_HTH"/>
</dbReference>
<dbReference type="GO" id="GO:0003677">
    <property type="term" value="F:DNA binding"/>
    <property type="evidence" value="ECO:0007669"/>
    <property type="project" value="InterPro"/>
</dbReference>
<dbReference type="InterPro" id="IPR010982">
    <property type="entry name" value="Lambda_DNA-bd_dom_sf"/>
</dbReference>